<organism evidence="2 3">
    <name type="scientific">Eumeta variegata</name>
    <name type="common">Bagworm moth</name>
    <name type="synonym">Eumeta japonica</name>
    <dbReference type="NCBI Taxonomy" id="151549"/>
    <lineage>
        <taxon>Eukaryota</taxon>
        <taxon>Metazoa</taxon>
        <taxon>Ecdysozoa</taxon>
        <taxon>Arthropoda</taxon>
        <taxon>Hexapoda</taxon>
        <taxon>Insecta</taxon>
        <taxon>Pterygota</taxon>
        <taxon>Neoptera</taxon>
        <taxon>Endopterygota</taxon>
        <taxon>Lepidoptera</taxon>
        <taxon>Glossata</taxon>
        <taxon>Ditrysia</taxon>
        <taxon>Tineoidea</taxon>
        <taxon>Psychidae</taxon>
        <taxon>Oiketicinae</taxon>
        <taxon>Eumeta</taxon>
    </lineage>
</organism>
<dbReference type="Proteomes" id="UP000299102">
    <property type="component" value="Unassembled WGS sequence"/>
</dbReference>
<dbReference type="AlphaFoldDB" id="A0A4C1YCY0"/>
<evidence type="ECO:0000313" key="3">
    <source>
        <dbReference type="Proteomes" id="UP000299102"/>
    </source>
</evidence>
<keyword evidence="3" id="KW-1185">Reference proteome</keyword>
<gene>
    <name evidence="2" type="ORF">EVAR_57437_1</name>
</gene>
<evidence type="ECO:0008006" key="4">
    <source>
        <dbReference type="Google" id="ProtNLM"/>
    </source>
</evidence>
<accession>A0A4C1YCY0</accession>
<proteinExistence type="predicted"/>
<dbReference type="EMBL" id="BGZK01001159">
    <property type="protein sequence ID" value="GBP72890.1"/>
    <property type="molecule type" value="Genomic_DNA"/>
</dbReference>
<dbReference type="OrthoDB" id="8123886at2759"/>
<evidence type="ECO:0000256" key="1">
    <source>
        <dbReference type="SAM" id="MobiDB-lite"/>
    </source>
</evidence>
<comment type="caution">
    <text evidence="2">The sequence shown here is derived from an EMBL/GenBank/DDBJ whole genome shotgun (WGS) entry which is preliminary data.</text>
</comment>
<evidence type="ECO:0000313" key="2">
    <source>
        <dbReference type="EMBL" id="GBP72890.1"/>
    </source>
</evidence>
<sequence>MRSFLRRLRSRGQGMNSFISYIDRSRFQHDPDRHPFFDSDLALFFDFRIRPRTRFDSKLGLILKDVKEDLLVQDLPVQSVRRITNRAREPLNLVLVTDNTTSVDSATKRAFFNIKSRVRFVKCLGDHATIASTHNKDTDGPSACVLCKSSGHTANYLGCPRASKRKINVKSTNNKKRAKHPRSRSRQIYHTQKHRRVPVTFRQTIASERYVR</sequence>
<reference evidence="2 3" key="1">
    <citation type="journal article" date="2019" name="Commun. Biol.">
        <title>The bagworm genome reveals a unique fibroin gene that provides high tensile strength.</title>
        <authorList>
            <person name="Kono N."/>
            <person name="Nakamura H."/>
            <person name="Ohtoshi R."/>
            <person name="Tomita M."/>
            <person name="Numata K."/>
            <person name="Arakawa K."/>
        </authorList>
    </citation>
    <scope>NUCLEOTIDE SEQUENCE [LARGE SCALE GENOMIC DNA]</scope>
</reference>
<name>A0A4C1YCY0_EUMVA</name>
<feature type="region of interest" description="Disordered" evidence="1">
    <location>
        <begin position="167"/>
        <end position="190"/>
    </location>
</feature>
<protein>
    <recommendedName>
        <fullName evidence="4">Nucleic-acid-binding protein from transposon X-element</fullName>
    </recommendedName>
</protein>